<dbReference type="SUPFAM" id="SSF56214">
    <property type="entry name" value="4'-phosphopantetheinyl transferase"/>
    <property type="match status" value="2"/>
</dbReference>
<dbReference type="PANTHER" id="PTHR12215">
    <property type="entry name" value="PHOSPHOPANTETHEINE TRANSFERASE"/>
    <property type="match status" value="1"/>
</dbReference>
<organism evidence="4 5">
    <name type="scientific">Mesorhizobium huakuii</name>
    <dbReference type="NCBI Taxonomy" id="28104"/>
    <lineage>
        <taxon>Bacteria</taxon>
        <taxon>Pseudomonadati</taxon>
        <taxon>Pseudomonadota</taxon>
        <taxon>Alphaproteobacteria</taxon>
        <taxon>Hyphomicrobiales</taxon>
        <taxon>Phyllobacteriaceae</taxon>
        <taxon>Mesorhizobium</taxon>
    </lineage>
</organism>
<dbReference type="RefSeq" id="WP_183455609.1">
    <property type="nucleotide sequence ID" value="NZ_CP050296.1"/>
</dbReference>
<dbReference type="GO" id="GO:0019878">
    <property type="term" value="P:lysine biosynthetic process via aminoadipic acid"/>
    <property type="evidence" value="ECO:0007669"/>
    <property type="project" value="TreeGrafter"/>
</dbReference>
<gene>
    <name evidence="4" type="ORF">HB778_17755</name>
</gene>
<reference evidence="5" key="1">
    <citation type="journal article" date="2020" name="Mol. Plant Microbe">
        <title>Rhizobial microsymbionts of the narrowly endemic Oxytropis species growing in Kamchatka are characterized by significant genetic diversity and possess a set of genes that are associated with T3SS and T6SS secretion systems and can affect the development of symbiosis.</title>
        <authorList>
            <person name="Safronova V."/>
            <person name="Guro P."/>
            <person name="Sazanova A."/>
            <person name="Kuznetsova I."/>
            <person name="Belimov A."/>
            <person name="Yakubov V."/>
            <person name="Chirak E."/>
            <person name="Afonin A."/>
            <person name="Gogolev Y."/>
            <person name="Andronov E."/>
            <person name="Tikhonovich I."/>
        </authorList>
    </citation>
    <scope>NUCLEOTIDE SEQUENCE [LARGE SCALE GENOMIC DNA]</scope>
    <source>
        <strain evidence="5">583</strain>
    </source>
</reference>
<dbReference type="GO" id="GO:0000287">
    <property type="term" value="F:magnesium ion binding"/>
    <property type="evidence" value="ECO:0007669"/>
    <property type="project" value="InterPro"/>
</dbReference>
<evidence type="ECO:0000256" key="2">
    <source>
        <dbReference type="ARBA" id="ARBA00022679"/>
    </source>
</evidence>
<accession>A0A7G6SUP8</accession>
<protein>
    <submittedName>
        <fullName evidence="4">4'-phosphopantetheinyl transferase superfamily protein</fullName>
    </submittedName>
</protein>
<evidence type="ECO:0000313" key="5">
    <source>
        <dbReference type="Proteomes" id="UP000515465"/>
    </source>
</evidence>
<dbReference type="Pfam" id="PF01648">
    <property type="entry name" value="ACPS"/>
    <property type="match status" value="1"/>
</dbReference>
<name>A0A7G6SUP8_9HYPH</name>
<dbReference type="PANTHER" id="PTHR12215:SF10">
    <property type="entry name" value="L-AMINOADIPATE-SEMIALDEHYDE DEHYDROGENASE-PHOSPHOPANTETHEINYL TRANSFERASE"/>
    <property type="match status" value="1"/>
</dbReference>
<dbReference type="InterPro" id="IPR008278">
    <property type="entry name" value="4-PPantetheinyl_Trfase_dom"/>
</dbReference>
<evidence type="ECO:0000313" key="4">
    <source>
        <dbReference type="EMBL" id="QND58230.1"/>
    </source>
</evidence>
<dbReference type="InterPro" id="IPR050559">
    <property type="entry name" value="P-Pant_transferase_sf"/>
</dbReference>
<dbReference type="GO" id="GO:0008897">
    <property type="term" value="F:holo-[acyl-carrier-protein] synthase activity"/>
    <property type="evidence" value="ECO:0007669"/>
    <property type="project" value="InterPro"/>
</dbReference>
<dbReference type="EMBL" id="CP050296">
    <property type="protein sequence ID" value="QND58230.1"/>
    <property type="molecule type" value="Genomic_DNA"/>
</dbReference>
<feature type="domain" description="4'-phosphopantetheinyl transferase" evidence="3">
    <location>
        <begin position="95"/>
        <end position="199"/>
    </location>
</feature>
<comment type="similarity">
    <text evidence="1">Belongs to the P-Pant transferase superfamily. Gsp/Sfp/HetI/AcpT family.</text>
</comment>
<dbReference type="GO" id="GO:0005829">
    <property type="term" value="C:cytosol"/>
    <property type="evidence" value="ECO:0007669"/>
    <property type="project" value="TreeGrafter"/>
</dbReference>
<dbReference type="InterPro" id="IPR037143">
    <property type="entry name" value="4-PPantetheinyl_Trfase_dom_sf"/>
</dbReference>
<dbReference type="AlphaFoldDB" id="A0A7G6SUP8"/>
<dbReference type="Gene3D" id="3.90.470.20">
    <property type="entry name" value="4'-phosphopantetheinyl transferase domain"/>
    <property type="match status" value="2"/>
</dbReference>
<dbReference type="Proteomes" id="UP000515465">
    <property type="component" value="Chromosome"/>
</dbReference>
<keyword evidence="2 4" id="KW-0808">Transferase</keyword>
<proteinExistence type="inferred from homology"/>
<evidence type="ECO:0000259" key="3">
    <source>
        <dbReference type="Pfam" id="PF01648"/>
    </source>
</evidence>
<sequence length="225" mass="25311">MDDQAACLRLLSRPERDRHDAFKSEPARLQHLAVRGLVRTTLSRYRAIAPEHWRFDANRHGRPFIDDRLGVSGLHFSLSHTHGLVACAIATFAEFGVDAEPRDRDVGLAELAPAVLSPRERARFETMSGQARQDFFFTLWTLKEAYVKARGIGLSLPVKKLELDLEVSPPIAHFGDEIDDDASRWAFRSLRLTDRHIVGIAAAVPDGELEIVPRRTRAINPPLHV</sequence>
<evidence type="ECO:0000256" key="1">
    <source>
        <dbReference type="ARBA" id="ARBA00010990"/>
    </source>
</evidence>